<protein>
    <submittedName>
        <fullName evidence="2">Tetratricopeptide (TPR) repeat protein</fullName>
    </submittedName>
</protein>
<evidence type="ECO:0000313" key="3">
    <source>
        <dbReference type="Proteomes" id="UP000538196"/>
    </source>
</evidence>
<keyword evidence="3" id="KW-1185">Reference proteome</keyword>
<dbReference type="AlphaFoldDB" id="A0A7W4YHI7"/>
<gene>
    <name evidence="2" type="ORF">FHX33_000980</name>
</gene>
<dbReference type="Gene3D" id="1.25.40.10">
    <property type="entry name" value="Tetratricopeptide repeat domain"/>
    <property type="match status" value="1"/>
</dbReference>
<dbReference type="InterPro" id="IPR041656">
    <property type="entry name" value="TPR_5"/>
</dbReference>
<name>A0A7W4YHI7_LEIAQ</name>
<dbReference type="EMBL" id="JACHVP010000001">
    <property type="protein sequence ID" value="MBB2966248.1"/>
    <property type="molecule type" value="Genomic_DNA"/>
</dbReference>
<dbReference type="SUPFAM" id="SSF48452">
    <property type="entry name" value="TPR-like"/>
    <property type="match status" value="1"/>
</dbReference>
<comment type="caution">
    <text evidence="2">The sequence shown here is derived from an EMBL/GenBank/DDBJ whole genome shotgun (WGS) entry which is preliminary data.</text>
</comment>
<reference evidence="2 3" key="1">
    <citation type="submission" date="2020-08" db="EMBL/GenBank/DDBJ databases">
        <title>Sequencing the genomes of 1000 actinobacteria strains.</title>
        <authorList>
            <person name="Klenk H.-P."/>
        </authorList>
    </citation>
    <scope>NUCLEOTIDE SEQUENCE [LARGE SCALE GENOMIC DNA]</scope>
    <source>
        <strain evidence="2 3">DSM 20146</strain>
    </source>
</reference>
<dbReference type="InterPro" id="IPR011990">
    <property type="entry name" value="TPR-like_helical_dom_sf"/>
</dbReference>
<dbReference type="Proteomes" id="UP000538196">
    <property type="component" value="Unassembled WGS sequence"/>
</dbReference>
<organism evidence="2 3">
    <name type="scientific">Leifsonia aquatica</name>
    <name type="common">Corynebacterium aquaticum</name>
    <dbReference type="NCBI Taxonomy" id="144185"/>
    <lineage>
        <taxon>Bacteria</taxon>
        <taxon>Bacillati</taxon>
        <taxon>Actinomycetota</taxon>
        <taxon>Actinomycetes</taxon>
        <taxon>Micrococcales</taxon>
        <taxon>Microbacteriaceae</taxon>
        <taxon>Leifsonia</taxon>
    </lineage>
</organism>
<proteinExistence type="predicted"/>
<feature type="domain" description="Tetratrico peptide repeat group 5" evidence="1">
    <location>
        <begin position="41"/>
        <end position="157"/>
    </location>
</feature>
<dbReference type="RefSeq" id="WP_183428227.1">
    <property type="nucleotide sequence ID" value="NZ_JACHVP010000001.1"/>
</dbReference>
<sequence>MDDWQRRVDAVWDEAATRGEDATLAAILALAAERPDDALGMYETAGAYDYAGREAEAEPLYRRALDAGLAEPERTRATIQLASTLRNLDRPEEAVELLRDLLDARPGDPLAADAHAFAALALYDLGLHADALREALAALSPHMGRYGRAVGAYAAELDDE</sequence>
<evidence type="ECO:0000313" key="2">
    <source>
        <dbReference type="EMBL" id="MBB2966248.1"/>
    </source>
</evidence>
<dbReference type="Pfam" id="PF12688">
    <property type="entry name" value="TPR_5"/>
    <property type="match status" value="1"/>
</dbReference>
<evidence type="ECO:0000259" key="1">
    <source>
        <dbReference type="Pfam" id="PF12688"/>
    </source>
</evidence>
<accession>A0A7W4YHI7</accession>